<dbReference type="PROSITE" id="PS51414">
    <property type="entry name" value="HSR"/>
    <property type="match status" value="1"/>
</dbReference>
<dbReference type="InterPro" id="IPR001965">
    <property type="entry name" value="Znf_PHD"/>
</dbReference>
<dbReference type="EMBL" id="JH002185">
    <property type="protein sequence ID" value="EGW10564.1"/>
    <property type="molecule type" value="Genomic_DNA"/>
</dbReference>
<evidence type="ECO:0000259" key="8">
    <source>
        <dbReference type="PROSITE" id="PS50016"/>
    </source>
</evidence>
<dbReference type="InterPro" id="IPR004865">
    <property type="entry name" value="HSR_dom"/>
</dbReference>
<dbReference type="AlphaFoldDB" id="G3IED7"/>
<feature type="domain" description="SAND" evidence="9">
    <location>
        <begin position="71"/>
        <end position="143"/>
    </location>
</feature>
<dbReference type="Pfam" id="PF00439">
    <property type="entry name" value="Bromodomain"/>
    <property type="match status" value="2"/>
</dbReference>
<dbReference type="Pfam" id="PF01342">
    <property type="entry name" value="SAND"/>
    <property type="match status" value="2"/>
</dbReference>
<keyword evidence="3 7" id="KW-0863">Zinc-finger</keyword>
<organism evidence="11 12">
    <name type="scientific">Cricetulus griseus</name>
    <name type="common">Chinese hamster</name>
    <name type="synonym">Cricetulus barabensis griseus</name>
    <dbReference type="NCBI Taxonomy" id="10029"/>
    <lineage>
        <taxon>Eukaryota</taxon>
        <taxon>Metazoa</taxon>
        <taxon>Chordata</taxon>
        <taxon>Craniata</taxon>
        <taxon>Vertebrata</taxon>
        <taxon>Euteleostomi</taxon>
        <taxon>Mammalia</taxon>
        <taxon>Eutheria</taxon>
        <taxon>Euarchontoglires</taxon>
        <taxon>Glires</taxon>
        <taxon>Rodentia</taxon>
        <taxon>Myomorpha</taxon>
        <taxon>Muroidea</taxon>
        <taxon>Cricetidae</taxon>
        <taxon>Cricetinae</taxon>
        <taxon>Cricetulus</taxon>
    </lineage>
</organism>
<dbReference type="InterPro" id="IPR019786">
    <property type="entry name" value="Zinc_finger_PHD-type_CS"/>
</dbReference>
<dbReference type="STRING" id="10029.G3IED7"/>
<dbReference type="FunCoup" id="G3IED7">
    <property type="interactions" value="574"/>
</dbReference>
<dbReference type="InterPro" id="IPR019787">
    <property type="entry name" value="Znf_PHD-finger"/>
</dbReference>
<evidence type="ECO:0000256" key="6">
    <source>
        <dbReference type="ARBA" id="ARBA00023125"/>
    </source>
</evidence>
<dbReference type="InterPro" id="IPR011011">
    <property type="entry name" value="Znf_FYVE_PHD"/>
</dbReference>
<dbReference type="GO" id="GO:0031981">
    <property type="term" value="C:nuclear lumen"/>
    <property type="evidence" value="ECO:0007669"/>
    <property type="project" value="UniProtKB-ARBA"/>
</dbReference>
<dbReference type="Gene3D" id="3.30.40.10">
    <property type="entry name" value="Zinc/RING finger domain, C3HC4 (zinc finger)"/>
    <property type="match status" value="2"/>
</dbReference>
<dbReference type="PANTHER" id="PTHR46386">
    <property type="entry name" value="NUCLEAR BODY PROTEIN SP140"/>
    <property type="match status" value="1"/>
</dbReference>
<evidence type="ECO:0000256" key="4">
    <source>
        <dbReference type="ARBA" id="ARBA00022833"/>
    </source>
</evidence>
<dbReference type="InterPro" id="IPR013083">
    <property type="entry name" value="Znf_RING/FYVE/PHD"/>
</dbReference>
<dbReference type="SMART" id="SM00297">
    <property type="entry name" value="BROMO"/>
    <property type="match status" value="2"/>
</dbReference>
<keyword evidence="2" id="KW-0479">Metal-binding</keyword>
<dbReference type="Gene3D" id="3.10.390.10">
    <property type="entry name" value="SAND domain-like"/>
    <property type="match status" value="2"/>
</dbReference>
<keyword evidence="6" id="KW-0238">DNA-binding</keyword>
<dbReference type="InterPro" id="IPR001487">
    <property type="entry name" value="Bromodomain"/>
</dbReference>
<dbReference type="FunFam" id="1.20.920.10:FF:000028">
    <property type="entry name" value="Nuclear autoantigen Sp-100"/>
    <property type="match status" value="2"/>
</dbReference>
<dbReference type="Proteomes" id="UP000001075">
    <property type="component" value="Unassembled WGS sequence"/>
</dbReference>
<accession>G3IED7</accession>
<dbReference type="InterPro" id="IPR043563">
    <property type="entry name" value="Sp110/Sp140/Sp140L-like"/>
</dbReference>
<feature type="domain" description="SAND" evidence="9">
    <location>
        <begin position="295"/>
        <end position="388"/>
    </location>
</feature>
<dbReference type="FunFam" id="3.30.40.10:FF:000294">
    <property type="entry name" value="Nuclear autoantigen Sp-100"/>
    <property type="match status" value="2"/>
</dbReference>
<dbReference type="SUPFAM" id="SSF47370">
    <property type="entry name" value="Bromodomain"/>
    <property type="match status" value="2"/>
</dbReference>
<keyword evidence="4" id="KW-0862">Zinc</keyword>
<dbReference type="SMART" id="SM00258">
    <property type="entry name" value="SAND"/>
    <property type="match status" value="2"/>
</dbReference>
<keyword evidence="1" id="KW-0597">Phosphoprotein</keyword>
<gene>
    <name evidence="11" type="ORF">I79_022084</name>
</gene>
<dbReference type="InterPro" id="IPR036427">
    <property type="entry name" value="Bromodomain-like_sf"/>
</dbReference>
<evidence type="ECO:0000256" key="1">
    <source>
        <dbReference type="ARBA" id="ARBA00022553"/>
    </source>
</evidence>
<dbReference type="SUPFAM" id="SSF63763">
    <property type="entry name" value="SAND domain-like"/>
    <property type="match status" value="2"/>
</dbReference>
<proteinExistence type="predicted"/>
<dbReference type="Gene3D" id="1.20.920.10">
    <property type="entry name" value="Bromodomain-like"/>
    <property type="match status" value="2"/>
</dbReference>
<feature type="domain" description="HSR" evidence="10">
    <location>
        <begin position="1"/>
        <end position="121"/>
    </location>
</feature>
<feature type="domain" description="PHD-type" evidence="8">
    <location>
        <begin position="142"/>
        <end position="188"/>
    </location>
</feature>
<dbReference type="InterPro" id="IPR000770">
    <property type="entry name" value="SAND_dom"/>
</dbReference>
<name>G3IED7_CRIGR</name>
<dbReference type="PROSITE" id="PS50016">
    <property type="entry name" value="ZF_PHD_2"/>
    <property type="match status" value="2"/>
</dbReference>
<dbReference type="SUPFAM" id="SSF57903">
    <property type="entry name" value="FYVE/PHD zinc finger"/>
    <property type="match status" value="2"/>
</dbReference>
<keyword evidence="5" id="KW-0103">Bromodomain</keyword>
<evidence type="ECO:0000313" key="12">
    <source>
        <dbReference type="Proteomes" id="UP000001075"/>
    </source>
</evidence>
<feature type="non-terminal residue" evidence="11">
    <location>
        <position position="1"/>
    </location>
</feature>
<feature type="domain" description="PHD-type" evidence="8">
    <location>
        <begin position="387"/>
        <end position="433"/>
    </location>
</feature>
<protein>
    <submittedName>
        <fullName evidence="11">Nuclear body protein SP140</fullName>
    </submittedName>
</protein>
<dbReference type="PROSITE" id="PS50864">
    <property type="entry name" value="SAND"/>
    <property type="match status" value="2"/>
</dbReference>
<dbReference type="Pfam" id="PF03172">
    <property type="entry name" value="HSR"/>
    <property type="match status" value="1"/>
</dbReference>
<dbReference type="GO" id="GO:0003677">
    <property type="term" value="F:DNA binding"/>
    <property type="evidence" value="ECO:0007669"/>
    <property type="project" value="UniProtKB-KW"/>
</dbReference>
<sequence>LSLRSTPEGSVFEEESADYQLMFKRFKENKVEIASAITKPFPFLMSLRDRGFLSEQKFQITEELVARQLSGEGKGKAIQKALPGLSGAGVRISVKSIQSEDGDWYTPIEFEILGGFGRSKNWKLSLRCYNWPLKSLIQMQNSDECEVCQDVGILFCCDTCSRAFHEECHIPTVEAEITPWSCIFCRIQSLESQQSLPESEVLQRQMVAQEQLKCEFVLLSIYCCSESSFFSKIPYYYYFRETPVGVKKMMWLDLIKKKLRERDYSHVEGFVQDMRLIFHNHRTTFKGKPSKPGGTPILSLFVPLEIPLTLPYKISMQTLRAVFPSHLPWDICGLTGIFVKSIQSEDGDWYTPTEFEILGGFGRSKNWKLSLRCYNWPLKSLIQMQNSDKCEVCRNGGTLFFCDTCSRAFHEECHIPTVEAEITPWSCIFCRIQSLESQQSLPESEVLQRQMVAQEQLKCEFVLLSIYCCSESSFFSKIPYYYYFRETPVGVKKMMWLDLIKKKLRERDYSHVEGFVQDMRLIFHNHRTTFKDPKFGQMGLGLESEFEKNFKEVFAIQDSNGNS</sequence>
<evidence type="ECO:0000259" key="10">
    <source>
        <dbReference type="PROSITE" id="PS51414"/>
    </source>
</evidence>
<reference evidence="12" key="1">
    <citation type="journal article" date="2011" name="Nat. Biotechnol.">
        <title>The genomic sequence of the Chinese hamster ovary (CHO)-K1 cell line.</title>
        <authorList>
            <person name="Xu X."/>
            <person name="Nagarajan H."/>
            <person name="Lewis N.E."/>
            <person name="Pan S."/>
            <person name="Cai Z."/>
            <person name="Liu X."/>
            <person name="Chen W."/>
            <person name="Xie M."/>
            <person name="Wang W."/>
            <person name="Hammond S."/>
            <person name="Andersen M.R."/>
            <person name="Neff N."/>
            <person name="Passarelli B."/>
            <person name="Koh W."/>
            <person name="Fan H.C."/>
            <person name="Wang J."/>
            <person name="Gui Y."/>
            <person name="Lee K.H."/>
            <person name="Betenbaugh M.J."/>
            <person name="Quake S.R."/>
            <person name="Famili I."/>
            <person name="Palsson B.O."/>
            <person name="Wang J."/>
        </authorList>
    </citation>
    <scope>NUCLEOTIDE SEQUENCE [LARGE SCALE GENOMIC DNA]</scope>
    <source>
        <strain evidence="12">CHO K1 cell line</strain>
    </source>
</reference>
<dbReference type="InParanoid" id="G3IED7"/>
<dbReference type="eggNOG" id="KOG2177">
    <property type="taxonomic scope" value="Eukaryota"/>
</dbReference>
<evidence type="ECO:0000256" key="7">
    <source>
        <dbReference type="PROSITE-ProRule" id="PRU00146"/>
    </source>
</evidence>
<dbReference type="SMART" id="SM00249">
    <property type="entry name" value="PHD"/>
    <property type="match status" value="2"/>
</dbReference>
<dbReference type="PROSITE" id="PS01359">
    <property type="entry name" value="ZF_PHD_1"/>
    <property type="match status" value="1"/>
</dbReference>
<evidence type="ECO:0000256" key="2">
    <source>
        <dbReference type="ARBA" id="ARBA00022723"/>
    </source>
</evidence>
<evidence type="ECO:0000259" key="9">
    <source>
        <dbReference type="PROSITE" id="PS50864"/>
    </source>
</evidence>
<evidence type="ECO:0000256" key="5">
    <source>
        <dbReference type="ARBA" id="ARBA00023117"/>
    </source>
</evidence>
<dbReference type="InterPro" id="IPR010919">
    <property type="entry name" value="SAND-like_dom_sf"/>
</dbReference>
<dbReference type="Pfam" id="PF00628">
    <property type="entry name" value="PHD"/>
    <property type="match status" value="1"/>
</dbReference>
<dbReference type="CDD" id="cd15626">
    <property type="entry name" value="PHD_SP110_140"/>
    <property type="match status" value="2"/>
</dbReference>
<dbReference type="GO" id="GO:0000981">
    <property type="term" value="F:DNA-binding transcription factor activity, RNA polymerase II-specific"/>
    <property type="evidence" value="ECO:0007669"/>
    <property type="project" value="TreeGrafter"/>
</dbReference>
<evidence type="ECO:0000256" key="3">
    <source>
        <dbReference type="ARBA" id="ARBA00022771"/>
    </source>
</evidence>
<dbReference type="PANTHER" id="PTHR46386:SF1">
    <property type="entry name" value="NUCLEAR BODY PROTEIN SP140-LIKE PROTEIN"/>
    <property type="match status" value="1"/>
</dbReference>
<evidence type="ECO:0000313" key="11">
    <source>
        <dbReference type="EMBL" id="EGW10564.1"/>
    </source>
</evidence>
<dbReference type="GO" id="GO:0008270">
    <property type="term" value="F:zinc ion binding"/>
    <property type="evidence" value="ECO:0007669"/>
    <property type="project" value="UniProtKB-KW"/>
</dbReference>